<accession>A0AAU9JLY0</accession>
<dbReference type="CDD" id="cd09271">
    <property type="entry name" value="RNase_H2-C"/>
    <property type="match status" value="1"/>
</dbReference>
<sequence>MKKVILTKAGNENTTVKILPCRIDYSGPANTEDYLPEEDCGSLYGRKLNGATIPMPDGLIGNIIEVRQLPDTKELTSIAEFNNIQYWNYDQPADKNDQLPQLLNYIEILSSLHNA</sequence>
<keyword evidence="2" id="KW-1185">Reference proteome</keyword>
<dbReference type="PANTHER" id="PTHR47204:SF1">
    <property type="entry name" value="RIBONUCLEASE H2 SUBUNIT C"/>
    <property type="match status" value="1"/>
</dbReference>
<comment type="caution">
    <text evidence="1">The sequence shown here is derived from an EMBL/GenBank/DDBJ whole genome shotgun (WGS) entry which is preliminary data.</text>
</comment>
<dbReference type="GO" id="GO:0032299">
    <property type="term" value="C:ribonuclease H2 complex"/>
    <property type="evidence" value="ECO:0007669"/>
    <property type="project" value="InterPro"/>
</dbReference>
<name>A0AAU9JLY0_9CILI</name>
<gene>
    <name evidence="1" type="ORF">BSTOLATCC_MIC41914</name>
</gene>
<proteinExistence type="predicted"/>
<evidence type="ECO:0000313" key="1">
    <source>
        <dbReference type="EMBL" id="CAG9326640.1"/>
    </source>
</evidence>
<dbReference type="AlphaFoldDB" id="A0AAU9JLY0"/>
<dbReference type="Gene3D" id="2.40.128.680">
    <property type="match status" value="1"/>
</dbReference>
<dbReference type="GO" id="GO:0006401">
    <property type="term" value="P:RNA catabolic process"/>
    <property type="evidence" value="ECO:0007669"/>
    <property type="project" value="InterPro"/>
</dbReference>
<reference evidence="1" key="1">
    <citation type="submission" date="2021-09" db="EMBL/GenBank/DDBJ databases">
        <authorList>
            <consortium name="AG Swart"/>
            <person name="Singh M."/>
            <person name="Singh A."/>
            <person name="Seah K."/>
            <person name="Emmerich C."/>
        </authorList>
    </citation>
    <scope>NUCLEOTIDE SEQUENCE</scope>
    <source>
        <strain evidence="1">ATCC30299</strain>
    </source>
</reference>
<dbReference type="InterPro" id="IPR013924">
    <property type="entry name" value="RNase_H2_suC"/>
</dbReference>
<organism evidence="1 2">
    <name type="scientific">Blepharisma stoltei</name>
    <dbReference type="NCBI Taxonomy" id="1481888"/>
    <lineage>
        <taxon>Eukaryota</taxon>
        <taxon>Sar</taxon>
        <taxon>Alveolata</taxon>
        <taxon>Ciliophora</taxon>
        <taxon>Postciliodesmatophora</taxon>
        <taxon>Heterotrichea</taxon>
        <taxon>Heterotrichida</taxon>
        <taxon>Blepharismidae</taxon>
        <taxon>Blepharisma</taxon>
    </lineage>
</organism>
<dbReference type="PANTHER" id="PTHR47204">
    <property type="entry name" value="OS02G0168900 PROTEIN"/>
    <property type="match status" value="1"/>
</dbReference>
<evidence type="ECO:0000313" key="2">
    <source>
        <dbReference type="Proteomes" id="UP001162131"/>
    </source>
</evidence>
<dbReference type="Pfam" id="PF08615">
    <property type="entry name" value="RNase_H2_suC"/>
    <property type="match status" value="1"/>
</dbReference>
<dbReference type="Proteomes" id="UP001162131">
    <property type="component" value="Unassembled WGS sequence"/>
</dbReference>
<dbReference type="EMBL" id="CAJZBQ010000041">
    <property type="protein sequence ID" value="CAG9326640.1"/>
    <property type="molecule type" value="Genomic_DNA"/>
</dbReference>
<protein>
    <submittedName>
        <fullName evidence="1">Uncharacterized protein</fullName>
    </submittedName>
</protein>